<keyword evidence="2" id="KW-1185">Reference proteome</keyword>
<reference evidence="1 2" key="1">
    <citation type="submission" date="2016-01" db="EMBL/GenBank/DDBJ databases">
        <title>The new phylogeny of the genus Mycobacterium.</title>
        <authorList>
            <person name="Tarcisio F."/>
            <person name="Conor M."/>
            <person name="Antonella G."/>
            <person name="Elisabetta G."/>
            <person name="Giulia F.S."/>
            <person name="Sara T."/>
            <person name="Anna F."/>
            <person name="Clotilde B."/>
            <person name="Roberto B."/>
            <person name="Veronica D.S."/>
            <person name="Fabio R."/>
            <person name="Monica P."/>
            <person name="Olivier J."/>
            <person name="Enrico T."/>
            <person name="Nicola S."/>
        </authorList>
    </citation>
    <scope>NUCLEOTIDE SEQUENCE [LARGE SCALE GENOMIC DNA]</scope>
    <source>
        <strain evidence="1 2">DSM 44179</strain>
    </source>
</reference>
<dbReference type="AlphaFoldDB" id="A0A1X1RCV6"/>
<name>A0A1X1RCV6_MYCFA</name>
<comment type="caution">
    <text evidence="1">The sequence shown here is derived from an EMBL/GenBank/DDBJ whole genome shotgun (WGS) entry which is preliminary data.</text>
</comment>
<organism evidence="1 2">
    <name type="scientific">Mycolicibacterium fallax</name>
    <name type="common">Mycobacterium fallax</name>
    <dbReference type="NCBI Taxonomy" id="1793"/>
    <lineage>
        <taxon>Bacteria</taxon>
        <taxon>Bacillati</taxon>
        <taxon>Actinomycetota</taxon>
        <taxon>Actinomycetes</taxon>
        <taxon>Mycobacteriales</taxon>
        <taxon>Mycobacteriaceae</taxon>
        <taxon>Mycolicibacterium</taxon>
    </lineage>
</organism>
<dbReference type="EMBL" id="LQOJ01000039">
    <property type="protein sequence ID" value="ORV03162.1"/>
    <property type="molecule type" value="Genomic_DNA"/>
</dbReference>
<gene>
    <name evidence="1" type="ORF">AWC04_11045</name>
</gene>
<protein>
    <submittedName>
        <fullName evidence="1">Uncharacterized protein</fullName>
    </submittedName>
</protein>
<accession>A0A1X1RCV6</accession>
<proteinExistence type="predicted"/>
<dbReference type="RefSeq" id="WP_085096048.1">
    <property type="nucleotide sequence ID" value="NZ_AP022603.1"/>
</dbReference>
<evidence type="ECO:0000313" key="2">
    <source>
        <dbReference type="Proteomes" id="UP000193484"/>
    </source>
</evidence>
<evidence type="ECO:0000313" key="1">
    <source>
        <dbReference type="EMBL" id="ORV03162.1"/>
    </source>
</evidence>
<sequence>MRPMATVVLTALSGAVAAGLAVLAGLGTVAMVLALIVQIGFAAVDRSQELPALMPMLAGAAAILGFLAASVLFGLAAFQIGRGRRRGPTLVLVGLAVAVPAAVALSAGWWYLGDVDGEDGVGEAGAWILWTVLPLLVPIAAAVATRLPATQRWCVHR</sequence>
<dbReference type="Proteomes" id="UP000193484">
    <property type="component" value="Unassembled WGS sequence"/>
</dbReference>